<feature type="domain" description="Protein kinase" evidence="8">
    <location>
        <begin position="8"/>
        <end position="282"/>
    </location>
</feature>
<keyword evidence="7" id="KW-0472">Membrane</keyword>
<evidence type="ECO:0000256" key="4">
    <source>
        <dbReference type="ARBA" id="ARBA00022840"/>
    </source>
</evidence>
<dbReference type="Pfam" id="PF00069">
    <property type="entry name" value="Pkinase"/>
    <property type="match status" value="1"/>
</dbReference>
<dbReference type="Gene3D" id="1.10.510.10">
    <property type="entry name" value="Transferase(Phosphotransferase) domain 1"/>
    <property type="match status" value="1"/>
</dbReference>
<sequence>MHMLNNEYRLLRRLGRGGMGEVWEAARIKENHVVVPCAIKLLHLDFTETTRERQLFFDEARIATQLDHSRIVKVIDIGTDKGGRPFLVMERVDGIDLRSFLKEAEKEEQVPLDIEITTFIVGEVLAALDYAHERTVGGADAGIIHSDVTPGNIMISSSGEVKLTDFGIARFAATAGPMARAIGTPRYMSPEQLSGDPKRETDIYGLGVVLHEMLDGKRFLDGCTPDQFRERVLHGPPPPLSRADVPGWLDALRRRMIATDHRDRPRASEARAVLIEHCPRYLAAGERLKTSYARLIGRRRSGVTQLLQASDDVHVHGLPAQVGPDPADSSPANRSSHAGASGSAVPDPHREITEPDPPRRPTSEPPTGLAVSPTHGSDHHDRIEATEILPAQSSLRVHIDRAEQHELSETGEDSVSTPLADANTRTGADHSHDSLTWSFWLAFVGGATALILLIAVLVLLVQLLAADKSVMPAVDRPTLDVIEAPPSGATDTAQPTQLPAKAAGQPTCHVAHR</sequence>
<dbReference type="RefSeq" id="WP_106091740.1">
    <property type="nucleotide sequence ID" value="NZ_PVNL01000100.1"/>
</dbReference>
<dbReference type="OrthoDB" id="9801841at2"/>
<proteinExistence type="predicted"/>
<evidence type="ECO:0000259" key="8">
    <source>
        <dbReference type="PROSITE" id="PS50011"/>
    </source>
</evidence>
<dbReference type="PANTHER" id="PTHR43289:SF34">
    <property type="entry name" value="SERINE_THREONINE-PROTEIN KINASE YBDM-RELATED"/>
    <property type="match status" value="1"/>
</dbReference>
<dbReference type="EMBL" id="PVNL01000100">
    <property type="protein sequence ID" value="PRQ04900.1"/>
    <property type="molecule type" value="Genomic_DNA"/>
</dbReference>
<dbReference type="AlphaFoldDB" id="A0A2S9YIK3"/>
<evidence type="ECO:0000256" key="6">
    <source>
        <dbReference type="SAM" id="MobiDB-lite"/>
    </source>
</evidence>
<name>A0A2S9YIK3_9BACT</name>
<dbReference type="PROSITE" id="PS00109">
    <property type="entry name" value="PROTEIN_KINASE_TYR"/>
    <property type="match status" value="1"/>
</dbReference>
<protein>
    <submittedName>
        <fullName evidence="9">Serine/threonine-protein kinase pkn6</fullName>
        <ecNumber evidence="9">2.7.11.1</ecNumber>
    </submittedName>
</protein>
<keyword evidence="1 9" id="KW-0808">Transferase</keyword>
<keyword evidence="2 5" id="KW-0547">Nucleotide-binding</keyword>
<accession>A0A2S9YIK3</accession>
<evidence type="ECO:0000256" key="1">
    <source>
        <dbReference type="ARBA" id="ARBA00022679"/>
    </source>
</evidence>
<dbReference type="PANTHER" id="PTHR43289">
    <property type="entry name" value="MITOGEN-ACTIVATED PROTEIN KINASE KINASE KINASE 20-RELATED"/>
    <property type="match status" value="1"/>
</dbReference>
<dbReference type="InterPro" id="IPR011009">
    <property type="entry name" value="Kinase-like_dom_sf"/>
</dbReference>
<evidence type="ECO:0000256" key="3">
    <source>
        <dbReference type="ARBA" id="ARBA00022777"/>
    </source>
</evidence>
<evidence type="ECO:0000256" key="7">
    <source>
        <dbReference type="SAM" id="Phobius"/>
    </source>
</evidence>
<feature type="transmembrane region" description="Helical" evidence="7">
    <location>
        <begin position="437"/>
        <end position="461"/>
    </location>
</feature>
<evidence type="ECO:0000256" key="2">
    <source>
        <dbReference type="ARBA" id="ARBA00022741"/>
    </source>
</evidence>
<reference evidence="9 10" key="1">
    <citation type="submission" date="2018-03" db="EMBL/GenBank/DDBJ databases">
        <title>Draft Genome Sequences of the Obligatory Marine Myxobacteria Enhygromyxa salina SWB007.</title>
        <authorList>
            <person name="Poehlein A."/>
            <person name="Moghaddam J.A."/>
            <person name="Harms H."/>
            <person name="Alanjari M."/>
            <person name="Koenig G.M."/>
            <person name="Daniel R."/>
            <person name="Schaeberle T.F."/>
        </authorList>
    </citation>
    <scope>NUCLEOTIDE SEQUENCE [LARGE SCALE GENOMIC DNA]</scope>
    <source>
        <strain evidence="9 10">SWB007</strain>
    </source>
</reference>
<gene>
    <name evidence="9" type="primary">pkn6_6</name>
    <name evidence="9" type="ORF">ENSA7_48310</name>
</gene>
<dbReference type="PROSITE" id="PS50011">
    <property type="entry name" value="PROTEIN_KINASE_DOM"/>
    <property type="match status" value="1"/>
</dbReference>
<feature type="binding site" evidence="5">
    <location>
        <position position="40"/>
    </location>
    <ligand>
        <name>ATP</name>
        <dbReference type="ChEBI" id="CHEBI:30616"/>
    </ligand>
</feature>
<keyword evidence="3 9" id="KW-0418">Kinase</keyword>
<dbReference type="GO" id="GO:0005524">
    <property type="term" value="F:ATP binding"/>
    <property type="evidence" value="ECO:0007669"/>
    <property type="project" value="UniProtKB-UniRule"/>
</dbReference>
<dbReference type="PROSITE" id="PS00107">
    <property type="entry name" value="PROTEIN_KINASE_ATP"/>
    <property type="match status" value="1"/>
</dbReference>
<organism evidence="9 10">
    <name type="scientific">Enhygromyxa salina</name>
    <dbReference type="NCBI Taxonomy" id="215803"/>
    <lineage>
        <taxon>Bacteria</taxon>
        <taxon>Pseudomonadati</taxon>
        <taxon>Myxococcota</taxon>
        <taxon>Polyangia</taxon>
        <taxon>Nannocystales</taxon>
        <taxon>Nannocystaceae</taxon>
        <taxon>Enhygromyxa</taxon>
    </lineage>
</organism>
<dbReference type="InterPro" id="IPR017441">
    <property type="entry name" value="Protein_kinase_ATP_BS"/>
</dbReference>
<feature type="compositionally biased region" description="Basic and acidic residues" evidence="6">
    <location>
        <begin position="347"/>
        <end position="362"/>
    </location>
</feature>
<dbReference type="Proteomes" id="UP000238823">
    <property type="component" value="Unassembled WGS sequence"/>
</dbReference>
<comment type="caution">
    <text evidence="9">The sequence shown here is derived from an EMBL/GenBank/DDBJ whole genome shotgun (WGS) entry which is preliminary data.</text>
</comment>
<dbReference type="InterPro" id="IPR008266">
    <property type="entry name" value="Tyr_kinase_AS"/>
</dbReference>
<feature type="region of interest" description="Disordered" evidence="6">
    <location>
        <begin position="484"/>
        <end position="513"/>
    </location>
</feature>
<evidence type="ECO:0000313" key="10">
    <source>
        <dbReference type="Proteomes" id="UP000238823"/>
    </source>
</evidence>
<evidence type="ECO:0000256" key="5">
    <source>
        <dbReference type="PROSITE-ProRule" id="PRU10141"/>
    </source>
</evidence>
<dbReference type="Gene3D" id="3.30.200.20">
    <property type="entry name" value="Phosphorylase Kinase, domain 1"/>
    <property type="match status" value="1"/>
</dbReference>
<dbReference type="InterPro" id="IPR000719">
    <property type="entry name" value="Prot_kinase_dom"/>
</dbReference>
<dbReference type="GO" id="GO:0004674">
    <property type="term" value="F:protein serine/threonine kinase activity"/>
    <property type="evidence" value="ECO:0007669"/>
    <property type="project" value="UniProtKB-EC"/>
</dbReference>
<keyword evidence="4 5" id="KW-0067">ATP-binding</keyword>
<keyword evidence="7" id="KW-0812">Transmembrane</keyword>
<keyword evidence="7" id="KW-1133">Transmembrane helix</keyword>
<feature type="region of interest" description="Disordered" evidence="6">
    <location>
        <begin position="316"/>
        <end position="379"/>
    </location>
</feature>
<dbReference type="SUPFAM" id="SSF56112">
    <property type="entry name" value="Protein kinase-like (PK-like)"/>
    <property type="match status" value="1"/>
</dbReference>
<dbReference type="EC" id="2.7.11.1" evidence="9"/>
<feature type="region of interest" description="Disordered" evidence="6">
    <location>
        <begin position="405"/>
        <end position="425"/>
    </location>
</feature>
<dbReference type="CDD" id="cd14014">
    <property type="entry name" value="STKc_PknB_like"/>
    <property type="match status" value="1"/>
</dbReference>
<evidence type="ECO:0000313" key="9">
    <source>
        <dbReference type="EMBL" id="PRQ04900.1"/>
    </source>
</evidence>